<feature type="transmembrane region" description="Helical" evidence="1">
    <location>
        <begin position="41"/>
        <end position="61"/>
    </location>
</feature>
<reference evidence="2 3" key="1">
    <citation type="submission" date="2017-09" db="EMBL/GenBank/DDBJ databases">
        <title>Depth-based differentiation of microbial function through sediment-hosted aquifers and enrichment of novel symbionts in the deep terrestrial subsurface.</title>
        <authorList>
            <person name="Probst A.J."/>
            <person name="Ladd B."/>
            <person name="Jarett J.K."/>
            <person name="Geller-Mcgrath D.E."/>
            <person name="Sieber C.M."/>
            <person name="Emerson J.B."/>
            <person name="Anantharaman K."/>
            <person name="Thomas B.C."/>
            <person name="Malmstrom R."/>
            <person name="Stieglmeier M."/>
            <person name="Klingl A."/>
            <person name="Woyke T."/>
            <person name="Ryan C.M."/>
            <person name="Banfield J.F."/>
        </authorList>
    </citation>
    <scope>NUCLEOTIDE SEQUENCE [LARGE SCALE GENOMIC DNA]</scope>
    <source>
        <strain evidence="2">CG23_combo_of_CG06-09_8_20_14_all_41_73</strain>
    </source>
</reference>
<dbReference type="Proteomes" id="UP000230671">
    <property type="component" value="Unassembled WGS sequence"/>
</dbReference>
<feature type="transmembrane region" description="Helical" evidence="1">
    <location>
        <begin position="73"/>
        <end position="94"/>
    </location>
</feature>
<protein>
    <submittedName>
        <fullName evidence="2">Uncharacterized protein</fullName>
    </submittedName>
</protein>
<name>A0A2H0AZE9_9BACT</name>
<keyword evidence="1" id="KW-1133">Transmembrane helix</keyword>
<keyword evidence="1" id="KW-0812">Transmembrane</keyword>
<comment type="caution">
    <text evidence="2">The sequence shown here is derived from an EMBL/GenBank/DDBJ whole genome shotgun (WGS) entry which is preliminary data.</text>
</comment>
<evidence type="ECO:0000256" key="1">
    <source>
        <dbReference type="SAM" id="Phobius"/>
    </source>
</evidence>
<proteinExistence type="predicted"/>
<accession>A0A2H0AZE9</accession>
<feature type="transmembrane region" description="Helical" evidence="1">
    <location>
        <begin position="7"/>
        <end position="29"/>
    </location>
</feature>
<evidence type="ECO:0000313" key="3">
    <source>
        <dbReference type="Proteomes" id="UP000230671"/>
    </source>
</evidence>
<keyword evidence="1" id="KW-0472">Membrane</keyword>
<gene>
    <name evidence="2" type="ORF">COX11_02115</name>
</gene>
<evidence type="ECO:0000313" key="2">
    <source>
        <dbReference type="EMBL" id="PIP50799.1"/>
    </source>
</evidence>
<sequence length="127" mass="14410">MSKMKTKLFFTAAITIFALASFVLMIFNYNPFKADLSVFTIFYASLFMTLCGVITFLILFIKSRTLANPSSDIFWPSVRQGALFSLIITILLLLQGMRILDLWVGAPLAIAILLLELFFRHSKFKKA</sequence>
<feature type="transmembrane region" description="Helical" evidence="1">
    <location>
        <begin position="100"/>
        <end position="119"/>
    </location>
</feature>
<dbReference type="AlphaFoldDB" id="A0A2H0AZE9"/>
<dbReference type="EMBL" id="PCSO01000088">
    <property type="protein sequence ID" value="PIP50799.1"/>
    <property type="molecule type" value="Genomic_DNA"/>
</dbReference>
<organism evidence="2 3">
    <name type="scientific">Candidatus Berkelbacteria bacterium CG23_combo_of_CG06-09_8_20_14_all_41_73</name>
    <dbReference type="NCBI Taxonomy" id="1974519"/>
    <lineage>
        <taxon>Bacteria</taxon>
        <taxon>Candidatus Berkelbacteria</taxon>
    </lineage>
</organism>